<feature type="region of interest" description="Disordered" evidence="1">
    <location>
        <begin position="32"/>
        <end position="64"/>
    </location>
</feature>
<dbReference type="EMBL" id="BOPG01000004">
    <property type="protein sequence ID" value="GIJ53073.1"/>
    <property type="molecule type" value="Genomic_DNA"/>
</dbReference>
<dbReference type="AlphaFoldDB" id="A0A8J3YYN3"/>
<keyword evidence="3" id="KW-1185">Reference proteome</keyword>
<evidence type="ECO:0000256" key="1">
    <source>
        <dbReference type="SAM" id="MobiDB-lite"/>
    </source>
</evidence>
<evidence type="ECO:0000313" key="2">
    <source>
        <dbReference type="EMBL" id="GIJ53073.1"/>
    </source>
</evidence>
<feature type="compositionally biased region" description="Low complexity" evidence="1">
    <location>
        <begin position="46"/>
        <end position="57"/>
    </location>
</feature>
<name>A0A8J3YYN3_9ACTN</name>
<comment type="caution">
    <text evidence="2">The sequence shown here is derived from an EMBL/GenBank/DDBJ whole genome shotgun (WGS) entry which is preliminary data.</text>
</comment>
<reference evidence="2" key="1">
    <citation type="submission" date="2021-01" db="EMBL/GenBank/DDBJ databases">
        <title>Whole genome shotgun sequence of Virgisporangium aurantiacum NBRC 16421.</title>
        <authorList>
            <person name="Komaki H."/>
            <person name="Tamura T."/>
        </authorList>
    </citation>
    <scope>NUCLEOTIDE SEQUENCE</scope>
    <source>
        <strain evidence="2">NBRC 16421</strain>
    </source>
</reference>
<evidence type="ECO:0000313" key="3">
    <source>
        <dbReference type="Proteomes" id="UP000612585"/>
    </source>
</evidence>
<proteinExistence type="predicted"/>
<gene>
    <name evidence="2" type="ORF">Vau01_005890</name>
</gene>
<dbReference type="Proteomes" id="UP000612585">
    <property type="component" value="Unassembled WGS sequence"/>
</dbReference>
<organism evidence="2 3">
    <name type="scientific">Virgisporangium aurantiacum</name>
    <dbReference type="NCBI Taxonomy" id="175570"/>
    <lineage>
        <taxon>Bacteria</taxon>
        <taxon>Bacillati</taxon>
        <taxon>Actinomycetota</taxon>
        <taxon>Actinomycetes</taxon>
        <taxon>Micromonosporales</taxon>
        <taxon>Micromonosporaceae</taxon>
        <taxon>Virgisporangium</taxon>
    </lineage>
</organism>
<sequence length="81" mass="8606">MITGPVCGTCSNPLHVRRVNTVSGGLIAITANRRQKPKPRPATCASSTRSPTRFRPSGQPLRRPNLTGVALVTASDNRRAG</sequence>
<protein>
    <submittedName>
        <fullName evidence="2">Uncharacterized protein</fullName>
    </submittedName>
</protein>
<accession>A0A8J3YYN3</accession>